<reference evidence="1" key="1">
    <citation type="submission" date="2022-08" db="EMBL/GenBank/DDBJ databases">
        <authorList>
            <consortium name="DOE Joint Genome Institute"/>
            <person name="Min B."/>
            <person name="Riley R."/>
            <person name="Sierra-Patev S."/>
            <person name="Naranjo-Ortiz M."/>
            <person name="Looney B."/>
            <person name="Konkel Z."/>
            <person name="Slot J.C."/>
            <person name="Sakamoto Y."/>
            <person name="Steenwyk J.L."/>
            <person name="Rokas A."/>
            <person name="Carro J."/>
            <person name="Camarero S."/>
            <person name="Ferreira P."/>
            <person name="Molpeceres G."/>
            <person name="Ruiz-Duenas F.J."/>
            <person name="Serrano A."/>
            <person name="Henrissat B."/>
            <person name="Drula E."/>
            <person name="Hughes K.W."/>
            <person name="Mata J.L."/>
            <person name="Ishikawa N.K."/>
            <person name="Vargas-Isla R."/>
            <person name="Ushijima S."/>
            <person name="Smith C.A."/>
            <person name="Ahrendt S."/>
            <person name="Andreopoulos W."/>
            <person name="He G."/>
            <person name="Labutti K."/>
            <person name="Lipzen A."/>
            <person name="Ng V."/>
            <person name="Sandor L."/>
            <person name="Barry K."/>
            <person name="Martinez A.T."/>
            <person name="Xiao Y."/>
            <person name="Gibbons J.G."/>
            <person name="Terashima K."/>
            <person name="Hibbett D.S."/>
            <person name="Grigoriev I.V."/>
        </authorList>
    </citation>
    <scope>NUCLEOTIDE SEQUENCE</scope>
    <source>
        <strain evidence="1">Sp2 HRB7682 ss15</strain>
    </source>
</reference>
<accession>A0A9W9DEL3</accession>
<evidence type="ECO:0000313" key="2">
    <source>
        <dbReference type="Proteomes" id="UP001150238"/>
    </source>
</evidence>
<feature type="non-terminal residue" evidence="1">
    <location>
        <position position="74"/>
    </location>
</feature>
<sequence length="74" mass="8220">DPTVMSAREKVSYAKESERAADCALQQARDSVKAAKDHVKFLEKEAEDDAHRARLKQAEAKVISRSVRGVGRHS</sequence>
<protein>
    <submittedName>
        <fullName evidence="1">Uncharacterized protein</fullName>
    </submittedName>
</protein>
<organism evidence="1 2">
    <name type="scientific">Lentinula lateritia</name>
    <dbReference type="NCBI Taxonomy" id="40482"/>
    <lineage>
        <taxon>Eukaryota</taxon>
        <taxon>Fungi</taxon>
        <taxon>Dikarya</taxon>
        <taxon>Basidiomycota</taxon>
        <taxon>Agaricomycotina</taxon>
        <taxon>Agaricomycetes</taxon>
        <taxon>Agaricomycetidae</taxon>
        <taxon>Agaricales</taxon>
        <taxon>Marasmiineae</taxon>
        <taxon>Omphalotaceae</taxon>
        <taxon>Lentinula</taxon>
    </lineage>
</organism>
<proteinExistence type="predicted"/>
<gene>
    <name evidence="1" type="ORF">C8J55DRAFT_441265</name>
</gene>
<dbReference type="AlphaFoldDB" id="A0A9W9DEL3"/>
<dbReference type="EMBL" id="JANVFS010000052">
    <property type="protein sequence ID" value="KAJ4465302.1"/>
    <property type="molecule type" value="Genomic_DNA"/>
</dbReference>
<reference evidence="1" key="2">
    <citation type="journal article" date="2023" name="Proc. Natl. Acad. Sci. U.S.A.">
        <title>A global phylogenomic analysis of the shiitake genus Lentinula.</title>
        <authorList>
            <person name="Sierra-Patev S."/>
            <person name="Min B."/>
            <person name="Naranjo-Ortiz M."/>
            <person name="Looney B."/>
            <person name="Konkel Z."/>
            <person name="Slot J.C."/>
            <person name="Sakamoto Y."/>
            <person name="Steenwyk J.L."/>
            <person name="Rokas A."/>
            <person name="Carro J."/>
            <person name="Camarero S."/>
            <person name="Ferreira P."/>
            <person name="Molpeceres G."/>
            <person name="Ruiz-Duenas F.J."/>
            <person name="Serrano A."/>
            <person name="Henrissat B."/>
            <person name="Drula E."/>
            <person name="Hughes K.W."/>
            <person name="Mata J.L."/>
            <person name="Ishikawa N.K."/>
            <person name="Vargas-Isla R."/>
            <person name="Ushijima S."/>
            <person name="Smith C.A."/>
            <person name="Donoghue J."/>
            <person name="Ahrendt S."/>
            <person name="Andreopoulos W."/>
            <person name="He G."/>
            <person name="LaButti K."/>
            <person name="Lipzen A."/>
            <person name="Ng V."/>
            <person name="Riley R."/>
            <person name="Sandor L."/>
            <person name="Barry K."/>
            <person name="Martinez A.T."/>
            <person name="Xiao Y."/>
            <person name="Gibbons J.G."/>
            <person name="Terashima K."/>
            <person name="Grigoriev I.V."/>
            <person name="Hibbett D."/>
        </authorList>
    </citation>
    <scope>NUCLEOTIDE SEQUENCE</scope>
    <source>
        <strain evidence="1">Sp2 HRB7682 ss15</strain>
    </source>
</reference>
<comment type="caution">
    <text evidence="1">The sequence shown here is derived from an EMBL/GenBank/DDBJ whole genome shotgun (WGS) entry which is preliminary data.</text>
</comment>
<name>A0A9W9DEL3_9AGAR</name>
<evidence type="ECO:0000313" key="1">
    <source>
        <dbReference type="EMBL" id="KAJ4465302.1"/>
    </source>
</evidence>
<dbReference type="Proteomes" id="UP001150238">
    <property type="component" value="Unassembled WGS sequence"/>
</dbReference>